<evidence type="ECO:0000313" key="2">
    <source>
        <dbReference type="EMBL" id="THU66113.1"/>
    </source>
</evidence>
<feature type="compositionally biased region" description="Basic residues" evidence="1">
    <location>
        <begin position="26"/>
        <end position="38"/>
    </location>
</feature>
<dbReference type="AlphaFoldDB" id="A0A4S8JV72"/>
<name>A0A4S8JV72_MUSBA</name>
<sequence>MVFVLHKAKDCSGTRNTASAEERKERGQKRTTSGKRKSTCFPSRTPVHVSPKVKLFLIAARSCEQAMSQETGLTRQRLKLGSTWDACFSE</sequence>
<accession>A0A4S8JV72</accession>
<proteinExistence type="predicted"/>
<keyword evidence="3" id="KW-1185">Reference proteome</keyword>
<comment type="caution">
    <text evidence="2">The sequence shown here is derived from an EMBL/GenBank/DDBJ whole genome shotgun (WGS) entry which is preliminary data.</text>
</comment>
<protein>
    <submittedName>
        <fullName evidence="2">Uncharacterized protein</fullName>
    </submittedName>
</protein>
<organism evidence="2 3">
    <name type="scientific">Musa balbisiana</name>
    <name type="common">Banana</name>
    <dbReference type="NCBI Taxonomy" id="52838"/>
    <lineage>
        <taxon>Eukaryota</taxon>
        <taxon>Viridiplantae</taxon>
        <taxon>Streptophyta</taxon>
        <taxon>Embryophyta</taxon>
        <taxon>Tracheophyta</taxon>
        <taxon>Spermatophyta</taxon>
        <taxon>Magnoliopsida</taxon>
        <taxon>Liliopsida</taxon>
        <taxon>Zingiberales</taxon>
        <taxon>Musaceae</taxon>
        <taxon>Musa</taxon>
    </lineage>
</organism>
<evidence type="ECO:0000313" key="3">
    <source>
        <dbReference type="Proteomes" id="UP000317650"/>
    </source>
</evidence>
<gene>
    <name evidence="2" type="ORF">C4D60_Mb05t10750</name>
</gene>
<dbReference type="Proteomes" id="UP000317650">
    <property type="component" value="Chromosome 5"/>
</dbReference>
<dbReference type="EMBL" id="PYDT01000003">
    <property type="protein sequence ID" value="THU66113.1"/>
    <property type="molecule type" value="Genomic_DNA"/>
</dbReference>
<reference evidence="2 3" key="1">
    <citation type="journal article" date="2019" name="Nat. Plants">
        <title>Genome sequencing of Musa balbisiana reveals subgenome evolution and function divergence in polyploid bananas.</title>
        <authorList>
            <person name="Yao X."/>
        </authorList>
    </citation>
    <scope>NUCLEOTIDE SEQUENCE [LARGE SCALE GENOMIC DNA]</scope>
    <source>
        <strain evidence="3">cv. DH-PKW</strain>
        <tissue evidence="2">Leaves</tissue>
    </source>
</reference>
<evidence type="ECO:0000256" key="1">
    <source>
        <dbReference type="SAM" id="MobiDB-lite"/>
    </source>
</evidence>
<feature type="region of interest" description="Disordered" evidence="1">
    <location>
        <begin position="1"/>
        <end position="45"/>
    </location>
</feature>